<keyword evidence="3" id="KW-1185">Reference proteome</keyword>
<evidence type="ECO:0000259" key="1">
    <source>
        <dbReference type="Pfam" id="PF06114"/>
    </source>
</evidence>
<dbReference type="InterPro" id="IPR011335">
    <property type="entry name" value="Restrct_endonuc-II-like"/>
</dbReference>
<dbReference type="InterPro" id="IPR011856">
    <property type="entry name" value="tRNA_endonuc-like_dom_sf"/>
</dbReference>
<name>A0A4Z1C2U0_9FLAO</name>
<evidence type="ECO:0000313" key="2">
    <source>
        <dbReference type="EMBL" id="TGN30115.1"/>
    </source>
</evidence>
<dbReference type="OrthoDB" id="9794834at2"/>
<comment type="caution">
    <text evidence="2">The sequence shown here is derived from an EMBL/GenBank/DDBJ whole genome shotgun (WGS) entry which is preliminary data.</text>
</comment>
<organism evidence="2 3">
    <name type="scientific">Empedobacter tilapiae</name>
    <dbReference type="NCBI Taxonomy" id="2491114"/>
    <lineage>
        <taxon>Bacteria</taxon>
        <taxon>Pseudomonadati</taxon>
        <taxon>Bacteroidota</taxon>
        <taxon>Flavobacteriia</taxon>
        <taxon>Flavobacteriales</taxon>
        <taxon>Weeksellaceae</taxon>
        <taxon>Empedobacter</taxon>
    </lineage>
</organism>
<feature type="domain" description="IrrE N-terminal-like" evidence="1">
    <location>
        <begin position="235"/>
        <end position="374"/>
    </location>
</feature>
<evidence type="ECO:0000313" key="3">
    <source>
        <dbReference type="Proteomes" id="UP000297998"/>
    </source>
</evidence>
<accession>A0A4Z1C2U0</accession>
<dbReference type="Gene3D" id="1.10.10.2910">
    <property type="match status" value="1"/>
</dbReference>
<dbReference type="SUPFAM" id="SSF52980">
    <property type="entry name" value="Restriction endonuclease-like"/>
    <property type="match status" value="1"/>
</dbReference>
<dbReference type="Pfam" id="PF06114">
    <property type="entry name" value="Peptidase_M78"/>
    <property type="match status" value="1"/>
</dbReference>
<dbReference type="AlphaFoldDB" id="A0A4Z1C2U0"/>
<dbReference type="Proteomes" id="UP000297998">
    <property type="component" value="Unassembled WGS sequence"/>
</dbReference>
<dbReference type="Gene3D" id="3.40.1350.10">
    <property type="match status" value="1"/>
</dbReference>
<protein>
    <submittedName>
        <fullName evidence="2">ImmA/IrrE family metallo-endopeptidase</fullName>
    </submittedName>
</protein>
<reference evidence="2 3" key="1">
    <citation type="submission" date="2019-03" db="EMBL/GenBank/DDBJ databases">
        <title>Empedobacter tilapiae sp. nov., isolated from an intestine of Nile tilapia Oreochromis niloticus.</title>
        <authorList>
            <person name="Kim Y.-O."/>
            <person name="Yoon J.-H."/>
        </authorList>
    </citation>
    <scope>NUCLEOTIDE SEQUENCE [LARGE SCALE GENOMIC DNA]</scope>
    <source>
        <strain evidence="2 3">MRS2</strain>
    </source>
</reference>
<proteinExistence type="predicted"/>
<dbReference type="RefSeq" id="WP_135833980.1">
    <property type="nucleotide sequence ID" value="NZ_SRPE01000001.1"/>
</dbReference>
<dbReference type="EMBL" id="SRPE01000001">
    <property type="protein sequence ID" value="TGN30115.1"/>
    <property type="molecule type" value="Genomic_DNA"/>
</dbReference>
<gene>
    <name evidence="2" type="ORF">E4J94_00640</name>
</gene>
<sequence>MNTVKIGDEFENISYKLIKNSIQNGELGILESSAKVFQKKGYYSKDREKNIIFDISIEIWPNNADKYSILYLIECKSSTKGNKVPVDDVEEFFTKASQVTGSGVKPVMITNSSFQSGGLTFAKNKNIMLIEVDNENNHKVKLYRTNSRTITESENIDKTISIFLKKTLSKNKISGLKKLKSEQIEEITKNLLTDFNNYRPINIHSLINYLKRSYNLNFDFSKSLETIDGNELMGYFDNSINTIFIDKSLVNKEQFPFILGHEIGHFFLHKNLKIDQELYNDFADSEYNYFLDKHILQNDRNWIEWQANKFSISLFVPKDLFYGHLILFRKNKGISKPHLIYLDEQTINIRDYNDTINFLSKKFGISKTVIKYRIDELGILTYGKTKIDTRNLRDFIY</sequence>
<dbReference type="GO" id="GO:0003676">
    <property type="term" value="F:nucleic acid binding"/>
    <property type="evidence" value="ECO:0007669"/>
    <property type="project" value="InterPro"/>
</dbReference>
<dbReference type="InterPro" id="IPR010359">
    <property type="entry name" value="IrrE_HExxH"/>
</dbReference>